<feature type="compositionally biased region" description="Basic and acidic residues" evidence="2">
    <location>
        <begin position="346"/>
        <end position="362"/>
    </location>
</feature>
<reference evidence="3" key="1">
    <citation type="submission" date="2019-08" db="EMBL/GenBank/DDBJ databases">
        <title>The improved chromosome-level genome for the pearl oyster Pinctada fucata martensii using PacBio sequencing and Hi-C.</title>
        <authorList>
            <person name="Zheng Z."/>
        </authorList>
    </citation>
    <scope>NUCLEOTIDE SEQUENCE</scope>
    <source>
        <strain evidence="3">ZZ-2019</strain>
        <tissue evidence="3">Adductor muscle</tissue>
    </source>
</reference>
<evidence type="ECO:0000256" key="1">
    <source>
        <dbReference type="SAM" id="Coils"/>
    </source>
</evidence>
<evidence type="ECO:0000313" key="4">
    <source>
        <dbReference type="Proteomes" id="UP001186944"/>
    </source>
</evidence>
<feature type="region of interest" description="Disordered" evidence="2">
    <location>
        <begin position="1494"/>
        <end position="1588"/>
    </location>
</feature>
<keyword evidence="1" id="KW-0175">Coiled coil</keyword>
<feature type="compositionally biased region" description="Low complexity" evidence="2">
    <location>
        <begin position="1650"/>
        <end position="1660"/>
    </location>
</feature>
<feature type="compositionally biased region" description="Basic and acidic residues" evidence="2">
    <location>
        <begin position="1665"/>
        <end position="1681"/>
    </location>
</feature>
<feature type="compositionally biased region" description="Basic and acidic residues" evidence="2">
    <location>
        <begin position="56"/>
        <end position="67"/>
    </location>
</feature>
<dbReference type="GO" id="GO:0005814">
    <property type="term" value="C:centriole"/>
    <property type="evidence" value="ECO:0007669"/>
    <property type="project" value="TreeGrafter"/>
</dbReference>
<accession>A0AA88XEM5</accession>
<feature type="coiled-coil region" evidence="1">
    <location>
        <begin position="1303"/>
        <end position="1358"/>
    </location>
</feature>
<feature type="region of interest" description="Disordered" evidence="2">
    <location>
        <begin position="667"/>
        <end position="687"/>
    </location>
</feature>
<feature type="compositionally biased region" description="Basic and acidic residues" evidence="2">
    <location>
        <begin position="1164"/>
        <end position="1209"/>
    </location>
</feature>
<dbReference type="EMBL" id="VSWD01000013">
    <property type="protein sequence ID" value="KAK3083983.1"/>
    <property type="molecule type" value="Genomic_DNA"/>
</dbReference>
<feature type="compositionally biased region" description="Polar residues" evidence="2">
    <location>
        <begin position="634"/>
        <end position="653"/>
    </location>
</feature>
<name>A0AA88XEM5_PINIB</name>
<feature type="compositionally biased region" description="Basic and acidic residues" evidence="2">
    <location>
        <begin position="1220"/>
        <end position="1235"/>
    </location>
</feature>
<evidence type="ECO:0000313" key="3">
    <source>
        <dbReference type="EMBL" id="KAK3083983.1"/>
    </source>
</evidence>
<feature type="compositionally biased region" description="Basic and acidic residues" evidence="2">
    <location>
        <begin position="409"/>
        <end position="444"/>
    </location>
</feature>
<evidence type="ECO:0000256" key="2">
    <source>
        <dbReference type="SAM" id="MobiDB-lite"/>
    </source>
</evidence>
<comment type="caution">
    <text evidence="3">The sequence shown here is derived from an EMBL/GenBank/DDBJ whole genome shotgun (WGS) entry which is preliminary data.</text>
</comment>
<feature type="compositionally biased region" description="Low complexity" evidence="2">
    <location>
        <begin position="321"/>
        <end position="332"/>
    </location>
</feature>
<feature type="region of interest" description="Disordered" evidence="2">
    <location>
        <begin position="268"/>
        <end position="444"/>
    </location>
</feature>
<feature type="compositionally biased region" description="Polar residues" evidence="2">
    <location>
        <begin position="82"/>
        <end position="91"/>
    </location>
</feature>
<feature type="compositionally biased region" description="Basic and acidic residues" evidence="2">
    <location>
        <begin position="816"/>
        <end position="827"/>
    </location>
</feature>
<organism evidence="3 4">
    <name type="scientific">Pinctada imbricata</name>
    <name type="common">Atlantic pearl-oyster</name>
    <name type="synonym">Pinctada martensii</name>
    <dbReference type="NCBI Taxonomy" id="66713"/>
    <lineage>
        <taxon>Eukaryota</taxon>
        <taxon>Metazoa</taxon>
        <taxon>Spiralia</taxon>
        <taxon>Lophotrochozoa</taxon>
        <taxon>Mollusca</taxon>
        <taxon>Bivalvia</taxon>
        <taxon>Autobranchia</taxon>
        <taxon>Pteriomorphia</taxon>
        <taxon>Pterioida</taxon>
        <taxon>Pterioidea</taxon>
        <taxon>Pteriidae</taxon>
        <taxon>Pinctada</taxon>
    </lineage>
</organism>
<dbReference type="PANTHER" id="PTHR14926">
    <property type="entry name" value="M-PHASE PHOSPHOPROTEIN 9"/>
    <property type="match status" value="1"/>
</dbReference>
<dbReference type="Proteomes" id="UP001186944">
    <property type="component" value="Unassembled WGS sequence"/>
</dbReference>
<feature type="compositionally biased region" description="Basic and acidic residues" evidence="2">
    <location>
        <begin position="1696"/>
        <end position="1708"/>
    </location>
</feature>
<feature type="compositionally biased region" description="Polar residues" evidence="2">
    <location>
        <begin position="40"/>
        <end position="52"/>
    </location>
</feature>
<gene>
    <name evidence="3" type="ORF">FSP39_006269</name>
</gene>
<feature type="compositionally biased region" description="Polar residues" evidence="2">
    <location>
        <begin position="1709"/>
        <end position="1720"/>
    </location>
</feature>
<feature type="region of interest" description="Disordered" evidence="2">
    <location>
        <begin position="706"/>
        <end position="733"/>
    </location>
</feature>
<feature type="compositionally biased region" description="Acidic residues" evidence="2">
    <location>
        <begin position="147"/>
        <end position="156"/>
    </location>
</feature>
<feature type="compositionally biased region" description="Polar residues" evidence="2">
    <location>
        <begin position="1141"/>
        <end position="1159"/>
    </location>
</feature>
<feature type="compositionally biased region" description="Acidic residues" evidence="2">
    <location>
        <begin position="220"/>
        <end position="233"/>
    </location>
</feature>
<feature type="region of interest" description="Disordered" evidence="2">
    <location>
        <begin position="1"/>
        <end position="248"/>
    </location>
</feature>
<feature type="compositionally biased region" description="Basic residues" evidence="2">
    <location>
        <begin position="1001"/>
        <end position="1015"/>
    </location>
</feature>
<feature type="compositionally biased region" description="Basic and acidic residues" evidence="2">
    <location>
        <begin position="1022"/>
        <end position="1033"/>
    </location>
</feature>
<feature type="compositionally biased region" description="Acidic residues" evidence="2">
    <location>
        <begin position="399"/>
        <end position="408"/>
    </location>
</feature>
<feature type="compositionally biased region" description="Polar residues" evidence="2">
    <location>
        <begin position="1631"/>
        <end position="1643"/>
    </location>
</feature>
<feature type="coiled-coil region" evidence="1">
    <location>
        <begin position="1422"/>
        <end position="1491"/>
    </location>
</feature>
<feature type="compositionally biased region" description="Low complexity" evidence="2">
    <location>
        <begin position="283"/>
        <end position="314"/>
    </location>
</feature>
<feature type="compositionally biased region" description="Basic and acidic residues" evidence="2">
    <location>
        <begin position="672"/>
        <end position="687"/>
    </location>
</feature>
<feature type="region of interest" description="Disordered" evidence="2">
    <location>
        <begin position="989"/>
        <end position="1235"/>
    </location>
</feature>
<feature type="compositionally biased region" description="Basic and acidic residues" evidence="2">
    <location>
        <begin position="113"/>
        <end position="146"/>
    </location>
</feature>
<feature type="compositionally biased region" description="Polar residues" evidence="2">
    <location>
        <begin position="1601"/>
        <end position="1610"/>
    </location>
</feature>
<feature type="compositionally biased region" description="Basic and acidic residues" evidence="2">
    <location>
        <begin position="372"/>
        <end position="398"/>
    </location>
</feature>
<feature type="compositionally biased region" description="Basic and acidic residues" evidence="2">
    <location>
        <begin position="778"/>
        <end position="799"/>
    </location>
</feature>
<proteinExistence type="predicted"/>
<feature type="compositionally biased region" description="Acidic residues" evidence="2">
    <location>
        <begin position="69"/>
        <end position="79"/>
    </location>
</feature>
<feature type="region of interest" description="Disordered" evidence="2">
    <location>
        <begin position="1601"/>
        <end position="1758"/>
    </location>
</feature>
<feature type="region of interest" description="Disordered" evidence="2">
    <location>
        <begin position="853"/>
        <end position="894"/>
    </location>
</feature>
<dbReference type="PANTHER" id="PTHR14926:SF1">
    <property type="entry name" value="M-PHASE PHOSPHOPROTEIN 9"/>
    <property type="match status" value="1"/>
</dbReference>
<feature type="compositionally biased region" description="Low complexity" evidence="2">
    <location>
        <begin position="1728"/>
        <end position="1737"/>
    </location>
</feature>
<feature type="compositionally biased region" description="Polar residues" evidence="2">
    <location>
        <begin position="19"/>
        <end position="31"/>
    </location>
</feature>
<dbReference type="InterPro" id="IPR026636">
    <property type="entry name" value="MPHOSPH9"/>
</dbReference>
<feature type="compositionally biased region" description="Polar residues" evidence="2">
    <location>
        <begin position="1045"/>
        <end position="1057"/>
    </location>
</feature>
<feature type="compositionally biased region" description="Basic and acidic residues" evidence="2">
    <location>
        <begin position="1119"/>
        <end position="1140"/>
    </location>
</feature>
<keyword evidence="4" id="KW-1185">Reference proteome</keyword>
<feature type="region of interest" description="Disordered" evidence="2">
    <location>
        <begin position="607"/>
        <end position="653"/>
    </location>
</feature>
<protein>
    <submittedName>
        <fullName evidence="3">Uncharacterized protein</fullName>
    </submittedName>
</protein>
<feature type="region of interest" description="Disordered" evidence="2">
    <location>
        <begin position="760"/>
        <end position="827"/>
    </location>
</feature>
<sequence length="1822" mass="206663">MDSIAQTEEQGADCLVKQDVSNGQNDVTENGQSERDEQNGMEQLPTNGSATENGDELARSSETHSQEDAQTEDQDEEVENFFSKNDGQTDSPKIISAQILGSDDDEGQVLETNGRELSDLAGRKDERTEQNVDMENVAREVEGRPSDDDEEIEDDNLLALSSHDVINNNTPRVDVDTEDQDSVDKGDGSNIDGIDGYVGMDAFPGGNQSHELLCRQIDGREEEEEGSSEEEDVEKLLTEEGGSTDNSQLAQLIVEHVIGSVVSSFNVDEASSATEKDIEEVMSQQSPRSQQESPHSQQDSPRSQQESPPFQQESIQFQGDSPQSQEQSPRSPVIGQRLNEDDVPEDIEHIEEGKKEEEDRAMMENVSAGKNSPEENHNEEDSREEREEPLVRGIRHEEEMENQVVEELDVIKHEEDTKSVGSTSDRDPEIKPNLPEEERLEDGRELRRELVSGAGDFHMEGEEPKLVKREESIDMSDTECGSMGRLPKLDPLPAYPEFPQNYGNYKVCRPVAPGVKECIILDTGEGIICKKTKETGKTVITCKHKHNVGEEEADASALSCEPVLDDQQNSNSDGQTVAEILQSMNLEIIDVKASEIRRAPDELRDSSLNLERRRLSPHQPGQSDETSVAYMTVDKSQSPRNKAPGTQATSERSFFSEQDLLCRSCAQDEQDVTDRQRREEEMMDRRRKEEEMLREQMILEKVRRDMAEKERAMRERQENREKQERREKQEYLEGRERENNSAMWYMGDISSINYSQDVTRDTLPHHTSQPAMSGDGSHVTEAERRAREERINRYLRETQESAGEMYARLPDQSTSRLDEKSPSRLENELQRDKAILSELYAKYNIPPPQCNVSASLGESIPPPQDHSSSLLEGSSRLSSDIEAPPPKSGSVPPFKTLHEQQVGWMRMFHTLEEQHQYELQSQYRQHQESIFKLQQQMEDQLFSQQQSLKKKLAAHKEVLGSPVSPSTSHVGEMDGELVSTSQMIGSYPGEVLIETPESIRKTRRQRRSPTQRRTSRSPPWREIYREIRGRGVDSDDTESEDVRTHSSGTITDQSQASLPRGGVYSSPMPLLRKAAKRPSSSPHGADRSGSPLAVRERSSPGPGEIYRTPPKSWHSPRVSQREESPLREDMRTPPRSRQQERITSPRGSDGNRTPLQTRTPPRHGRVERSPPRVERSPPRVERSPPRVERSPPRMERSPPRSGARGDHQELSLGGSFIESPSRHRDSRERCHTPTQIERIKEISHDSVSNMELSPRSSLREKHAKHLADLREYYEQELQDLRSALKVSGETTLRGSDAAISAENQSLLCENQELTRQNKEVIRQNQEMGRQNKELEGQLEVANRKLQELSQRVHGLEKRALVYADNYKEAQDKICTFRNKVEELQYTEHQQKDVIEQLQHQTQTQTETIKHLKKVQDEQMHVIQQDRNAYHKLADKHETLERDINILKDTLNSTENNLYDARKEIVELNRTISKLELENKRLGRENDNIRYRATQHLHKSSSPLGHSSDVPESKSEYIHVQQSSKEFTPKKAPERPVTQELSPPCRDDTRRRPPSPDSVRSAKVRVSSGNSKPYRVSNESDDTEDTSPVMRAERELLRLQQVMRQTDNIDTTPKAPKLQKKKYYGSDIHVGASQNSNRASTSSPKIVRQKSPSGSPNSRSSYRQPKITDKKDKSKDLLKSLEPKNSQFKNGTALDARMLERSGRGDHRGNTINGDSSSSQRIPAHSKNSSQSGASSERSQTRKPKRSEKIQSENNVEDTIERVQSGEVIARPGWENAHTTLVTASSPNVKNSEDLENQLDVVEKELGSVRMSLKRYHVLKSSI</sequence>
<feature type="compositionally biased region" description="Low complexity" evidence="2">
    <location>
        <begin position="867"/>
        <end position="878"/>
    </location>
</feature>